<sequence length="176" mass="21008">MIDMNSKRIITGFFIVGLLLALVFSTYSWWKCQEEKRDMLVSVYLGIRTSVLTLEDMGGLLEYQLQKNASERILMFYVWDFRDNAWAVENAFWILYKYSGEEKFWMLRVGMENLADFLNTVLNSPPGENVRKIQENLETLKKFDALFKELRKYRDPFDIPEELAENFSRISRELKW</sequence>
<dbReference type="EMBL" id="AJ248284">
    <property type="protein sequence ID" value="CAB49331.1"/>
    <property type="molecule type" value="Genomic_DNA"/>
</dbReference>
<organism evidence="2 4">
    <name type="scientific">Pyrococcus abyssi (strain GE5 / Orsay)</name>
    <dbReference type="NCBI Taxonomy" id="272844"/>
    <lineage>
        <taxon>Archaea</taxon>
        <taxon>Methanobacteriati</taxon>
        <taxon>Methanobacteriota</taxon>
        <taxon>Thermococci</taxon>
        <taxon>Thermococcales</taxon>
        <taxon>Thermococcaceae</taxon>
        <taxon>Pyrococcus</taxon>
    </lineage>
</organism>
<dbReference type="HOGENOM" id="CLU_1631740_0_0_2"/>
<evidence type="ECO:0000256" key="1">
    <source>
        <dbReference type="SAM" id="Phobius"/>
    </source>
</evidence>
<reference evidence="3 5" key="5">
    <citation type="journal article" date="2012" name="Curr. Microbiol.">
        <title>Re-annotation of two hyperthermophilic archaea Pyrococcus abyssi GE5 and Pyrococcus furiosus DSM 3638.</title>
        <authorList>
            <person name="Gao J."/>
            <person name="Wang J."/>
        </authorList>
    </citation>
    <scope>GENOME REANNOTATION</scope>
    <source>
        <strain evidence="3">GE5</strain>
        <strain evidence="5">GE5 / Orsay</strain>
    </source>
</reference>
<dbReference type="KEGG" id="pab:PAB0275"/>
<dbReference type="eggNOG" id="arCOG07081">
    <property type="taxonomic scope" value="Archaea"/>
</dbReference>
<keyword evidence="1" id="KW-0472">Membrane</keyword>
<reference evidence="2 4" key="4">
    <citation type="journal article" date="2003" name="Mol. Microbiol.">
        <title>An integrated analysis of the genome of the hyperthermophilic archaeon Pyrococcus abyssi.</title>
        <authorList>
            <person name="Cohen G."/>
            <person name="Barbe V."/>
            <person name="Flament D."/>
            <person name="Galperin M."/>
            <person name="Heilig R."/>
            <person name="Ripp R."/>
            <person name="Lecompte O."/>
            <person name="Prieur D."/>
            <person name="Poch O."/>
            <person name="Quellerou J."/>
            <person name="Thierry J.C."/>
            <person name="Van der Oost J."/>
            <person name="Weissenbach J."/>
            <person name="Zivanovic Y."/>
            <person name="Forterre P."/>
        </authorList>
    </citation>
    <scope>NUCLEOTIDE SEQUENCE [LARGE SCALE GENOMIC DNA]</scope>
    <source>
        <strain evidence="4">GE5 / Orsay</strain>
        <strain evidence="2">Orsay</strain>
    </source>
</reference>
<dbReference type="STRING" id="272844.PAB0275"/>
<protein>
    <submittedName>
        <fullName evidence="2">Uncharacterized protein</fullName>
    </submittedName>
</protein>
<dbReference type="AlphaFoldDB" id="Q9V1L8"/>
<keyword evidence="4" id="KW-1185">Reference proteome</keyword>
<feature type="transmembrane region" description="Helical" evidence="1">
    <location>
        <begin position="12"/>
        <end position="30"/>
    </location>
</feature>
<reference evidence="2" key="3">
    <citation type="journal article" date="2001" name="Genome Res.">
        <title>Genome evolution at the genus level: comparison of three complete genomes of hyperthermophilic archaea.</title>
        <authorList>
            <person name="Lecompte O."/>
            <person name="Ripp R."/>
            <person name="Puzos-Barbe V."/>
            <person name="Duprat S."/>
            <person name="Heilig R."/>
            <person name="Dietrich J."/>
            <person name="Thierry J.C."/>
            <person name="Poch O."/>
        </authorList>
    </citation>
    <scope>NUCLEOTIDE SEQUENCE</scope>
    <source>
        <strain evidence="2">Orsay</strain>
    </source>
</reference>
<reference evidence="2" key="1">
    <citation type="submission" date="1999-07" db="EMBL/GenBank/DDBJ databases">
        <authorList>
            <person name="Genoscope"/>
        </authorList>
    </citation>
    <scope>NUCLEOTIDE SEQUENCE</scope>
    <source>
        <strain evidence="2">Orsay</strain>
    </source>
</reference>
<name>Q9V1L8_PYRAB</name>
<accession>Q9V1L8</accession>
<evidence type="ECO:0000313" key="5">
    <source>
        <dbReference type="Proteomes" id="UP000009139"/>
    </source>
</evidence>
<dbReference type="PATRIC" id="fig|272844.11.peg.432"/>
<dbReference type="RefSeq" id="WP_010867531.1">
    <property type="nucleotide sequence ID" value="NC_000868.1"/>
</dbReference>
<dbReference type="EMBL" id="HE613800">
    <property type="protein sequence ID" value="CCE69789.1"/>
    <property type="molecule type" value="Genomic_DNA"/>
</dbReference>
<reference evidence="2" key="2">
    <citation type="journal article" date="2000" name="J. Mol. Biol.">
        <title>Archaeal homologs of eukaryotic methylation guide small nucleolar RNAs: lessons from the Pyrococcus genomes.</title>
        <authorList>
            <person name="Gaspin C."/>
            <person name="Cavaille J."/>
            <person name="Erauso G."/>
        </authorList>
    </citation>
    <scope>NUCLEOTIDE SEQUENCE</scope>
    <source>
        <strain evidence="2">Orsay</strain>
    </source>
</reference>
<evidence type="ECO:0000313" key="4">
    <source>
        <dbReference type="Proteomes" id="UP000000810"/>
    </source>
</evidence>
<keyword evidence="1" id="KW-1133">Transmembrane helix</keyword>
<dbReference type="PIR" id="D75156">
    <property type="entry name" value="D75156"/>
</dbReference>
<keyword evidence="1" id="KW-0812">Transmembrane</keyword>
<dbReference type="Proteomes" id="UP000009139">
    <property type="component" value="Chromosome"/>
</dbReference>
<gene>
    <name evidence="2" type="ordered locus">PAB0275</name>
</gene>
<proteinExistence type="predicted"/>
<evidence type="ECO:0000313" key="3">
    <source>
        <dbReference type="EMBL" id="CCE69789.1"/>
    </source>
</evidence>
<dbReference type="Proteomes" id="UP000000810">
    <property type="component" value="Chromosome"/>
</dbReference>
<evidence type="ECO:0000313" key="2">
    <source>
        <dbReference type="EMBL" id="CAB49331.1"/>
    </source>
</evidence>